<dbReference type="Proteomes" id="UP000245125">
    <property type="component" value="Unassembled WGS sequence"/>
</dbReference>
<keyword evidence="1" id="KW-1133">Transmembrane helix</keyword>
<dbReference type="AlphaFoldDB" id="A0A2U3QGB7"/>
<keyword evidence="1" id="KW-0812">Transmembrane</keyword>
<protein>
    <submittedName>
        <fullName evidence="2">Uncharacterized protein</fullName>
    </submittedName>
</protein>
<sequence length="293" mass="33510">MQLLKSLSHLLYHIAVVVLSAAVALSLPYTAKFAAGKFLRYWALIENEKMFLVSIEIATAVLLILFFNFIMKNMKNKRLSRMAKEAGLFAMGRGSGLIDRTRLRKMKEKNGLARNVMVIGSTGFTTFTDPSGDLHHVIQKCREAKIMLLDPSGEGAGTRARSISCPDITVESFRDQIAQSILFLKGLREVQKDIRLKLYREVPLVKLAILGDYAFLRHYHPGVDVQQLPEYVFRHERSPGCLYNPFYQYFLDRWHDPHVPEYELETDELIYRDKAGNEVRREKAAFLALPQAS</sequence>
<feature type="transmembrane region" description="Helical" evidence="1">
    <location>
        <begin position="12"/>
        <end position="31"/>
    </location>
</feature>
<evidence type="ECO:0000256" key="1">
    <source>
        <dbReference type="SAM" id="Phobius"/>
    </source>
</evidence>
<keyword evidence="3" id="KW-1185">Reference proteome</keyword>
<evidence type="ECO:0000313" key="2">
    <source>
        <dbReference type="EMBL" id="SPQ00389.1"/>
    </source>
</evidence>
<gene>
    <name evidence="2" type="ORF">NBG4_220022</name>
</gene>
<dbReference type="OrthoDB" id="9770530at2"/>
<evidence type="ECO:0000313" key="3">
    <source>
        <dbReference type="Proteomes" id="UP000245125"/>
    </source>
</evidence>
<dbReference type="EMBL" id="OUUY01000067">
    <property type="protein sequence ID" value="SPQ00389.1"/>
    <property type="molecule type" value="Genomic_DNA"/>
</dbReference>
<feature type="transmembrane region" description="Helical" evidence="1">
    <location>
        <begin position="51"/>
        <end position="71"/>
    </location>
</feature>
<reference evidence="3" key="1">
    <citation type="submission" date="2018-03" db="EMBL/GenBank/DDBJ databases">
        <authorList>
            <person name="Zecchin S."/>
        </authorList>
    </citation>
    <scope>NUCLEOTIDE SEQUENCE [LARGE SCALE GENOMIC DNA]</scope>
</reference>
<organism evidence="2 3">
    <name type="scientific">Candidatus Sulfobium mesophilum</name>
    <dbReference type="NCBI Taxonomy" id="2016548"/>
    <lineage>
        <taxon>Bacteria</taxon>
        <taxon>Pseudomonadati</taxon>
        <taxon>Nitrospirota</taxon>
        <taxon>Nitrospiria</taxon>
        <taxon>Nitrospirales</taxon>
        <taxon>Nitrospiraceae</taxon>
        <taxon>Candidatus Sulfobium</taxon>
    </lineage>
</organism>
<proteinExistence type="predicted"/>
<keyword evidence="1" id="KW-0472">Membrane</keyword>
<accession>A0A2U3QGB7</accession>
<name>A0A2U3QGB7_9BACT</name>